<sequence length="306" mass="33618">MAMATRTEHMEDANMKALGMTAESDQAELADQMIVFEHGLRWNLPRAMLLITYDRGVSEGVLNAGCQRLYQIPNFCKPMLEAASSHQRHIPDKLLDYNHPAILEYPKYSFAARANITKALSNSLVRAEPVKRMTWPQNWPAIHARAIPPDTFGCTQKGGVLDMASVNAQPAMSLFTRSKSSSSQTLVQMPSFKTTSSRSCQTRSLGGGAVSSRSPGWIRADRLRKWGVGLRRMVLAATNHASDFGGDGGHQELRTHLKGIAVFLYSGDGSFCDPEYSFGASWLALGYQLSLNACTEVSNSPLMLCL</sequence>
<gene>
    <name evidence="1" type="ORF">T440DRAFT_481778</name>
</gene>
<dbReference type="EMBL" id="MU006326">
    <property type="protein sequence ID" value="KAF2847352.1"/>
    <property type="molecule type" value="Genomic_DNA"/>
</dbReference>
<dbReference type="Proteomes" id="UP000799423">
    <property type="component" value="Unassembled WGS sequence"/>
</dbReference>
<evidence type="ECO:0000313" key="1">
    <source>
        <dbReference type="EMBL" id="KAF2847352.1"/>
    </source>
</evidence>
<name>A0A6A7AWA7_9PLEO</name>
<reference evidence="1" key="1">
    <citation type="submission" date="2020-01" db="EMBL/GenBank/DDBJ databases">
        <authorList>
            <consortium name="DOE Joint Genome Institute"/>
            <person name="Haridas S."/>
            <person name="Albert R."/>
            <person name="Binder M."/>
            <person name="Bloem J."/>
            <person name="Labutti K."/>
            <person name="Salamov A."/>
            <person name="Andreopoulos B."/>
            <person name="Baker S.E."/>
            <person name="Barry K."/>
            <person name="Bills G."/>
            <person name="Bluhm B.H."/>
            <person name="Cannon C."/>
            <person name="Castanera R."/>
            <person name="Culley D.E."/>
            <person name="Daum C."/>
            <person name="Ezra D."/>
            <person name="Gonzalez J.B."/>
            <person name="Henrissat B."/>
            <person name="Kuo A."/>
            <person name="Liang C."/>
            <person name="Lipzen A."/>
            <person name="Lutzoni F."/>
            <person name="Magnuson J."/>
            <person name="Mondo S."/>
            <person name="Nolan M."/>
            <person name="Ohm R."/>
            <person name="Pangilinan J."/>
            <person name="Park H.-J."/>
            <person name="Ramirez L."/>
            <person name="Alfaro M."/>
            <person name="Sun H."/>
            <person name="Tritt A."/>
            <person name="Yoshinaga Y."/>
            <person name="Zwiers L.-H."/>
            <person name="Turgeon B.G."/>
            <person name="Goodwin S.B."/>
            <person name="Spatafora J.W."/>
            <person name="Crous P.W."/>
            <person name="Grigoriev I.V."/>
        </authorList>
    </citation>
    <scope>NUCLEOTIDE SEQUENCE</scope>
    <source>
        <strain evidence="1">IPT5</strain>
    </source>
</reference>
<dbReference type="AlphaFoldDB" id="A0A6A7AWA7"/>
<evidence type="ECO:0000313" key="2">
    <source>
        <dbReference type="Proteomes" id="UP000799423"/>
    </source>
</evidence>
<organism evidence="1 2">
    <name type="scientific">Plenodomus tracheiphilus IPT5</name>
    <dbReference type="NCBI Taxonomy" id="1408161"/>
    <lineage>
        <taxon>Eukaryota</taxon>
        <taxon>Fungi</taxon>
        <taxon>Dikarya</taxon>
        <taxon>Ascomycota</taxon>
        <taxon>Pezizomycotina</taxon>
        <taxon>Dothideomycetes</taxon>
        <taxon>Pleosporomycetidae</taxon>
        <taxon>Pleosporales</taxon>
        <taxon>Pleosporineae</taxon>
        <taxon>Leptosphaeriaceae</taxon>
        <taxon>Plenodomus</taxon>
    </lineage>
</organism>
<proteinExistence type="predicted"/>
<keyword evidence="2" id="KW-1185">Reference proteome</keyword>
<accession>A0A6A7AWA7</accession>
<protein>
    <submittedName>
        <fullName evidence="1">Uncharacterized protein</fullName>
    </submittedName>
</protein>